<evidence type="ECO:0000313" key="1">
    <source>
        <dbReference type="EMBL" id="KAK0621311.1"/>
    </source>
</evidence>
<evidence type="ECO:0000313" key="2">
    <source>
        <dbReference type="Proteomes" id="UP001174934"/>
    </source>
</evidence>
<protein>
    <submittedName>
        <fullName evidence="1">Uncharacterized protein</fullName>
    </submittedName>
</protein>
<proteinExistence type="predicted"/>
<organism evidence="1 2">
    <name type="scientific">Bombardia bombarda</name>
    <dbReference type="NCBI Taxonomy" id="252184"/>
    <lineage>
        <taxon>Eukaryota</taxon>
        <taxon>Fungi</taxon>
        <taxon>Dikarya</taxon>
        <taxon>Ascomycota</taxon>
        <taxon>Pezizomycotina</taxon>
        <taxon>Sordariomycetes</taxon>
        <taxon>Sordariomycetidae</taxon>
        <taxon>Sordariales</taxon>
        <taxon>Lasiosphaeriaceae</taxon>
        <taxon>Bombardia</taxon>
    </lineage>
</organism>
<name>A0AA39WTJ7_9PEZI</name>
<dbReference type="Proteomes" id="UP001174934">
    <property type="component" value="Unassembled WGS sequence"/>
</dbReference>
<reference evidence="1" key="1">
    <citation type="submission" date="2023-06" db="EMBL/GenBank/DDBJ databases">
        <title>Genome-scale phylogeny and comparative genomics of the fungal order Sordariales.</title>
        <authorList>
            <consortium name="Lawrence Berkeley National Laboratory"/>
            <person name="Hensen N."/>
            <person name="Bonometti L."/>
            <person name="Westerberg I."/>
            <person name="Brannstrom I.O."/>
            <person name="Guillou S."/>
            <person name="Cros-Aarteil S."/>
            <person name="Calhoun S."/>
            <person name="Haridas S."/>
            <person name="Kuo A."/>
            <person name="Mondo S."/>
            <person name="Pangilinan J."/>
            <person name="Riley R."/>
            <person name="LaButti K."/>
            <person name="Andreopoulos B."/>
            <person name="Lipzen A."/>
            <person name="Chen C."/>
            <person name="Yanf M."/>
            <person name="Daum C."/>
            <person name="Ng V."/>
            <person name="Clum A."/>
            <person name="Steindorff A."/>
            <person name="Ohm R."/>
            <person name="Martin F."/>
            <person name="Silar P."/>
            <person name="Natvig D."/>
            <person name="Lalanne C."/>
            <person name="Gautier V."/>
            <person name="Ament-velasquez S.L."/>
            <person name="Kruys A."/>
            <person name="Hutchinson M.I."/>
            <person name="Powell A.J."/>
            <person name="Barry K."/>
            <person name="Miller A.N."/>
            <person name="Grigoriev I.V."/>
            <person name="Debuchy R."/>
            <person name="Gladieux P."/>
            <person name="Thoren M.H."/>
            <person name="Johannesson H."/>
        </authorList>
    </citation>
    <scope>NUCLEOTIDE SEQUENCE</scope>
    <source>
        <strain evidence="1">SMH3391-2</strain>
    </source>
</reference>
<dbReference type="AlphaFoldDB" id="A0AA39WTJ7"/>
<sequence>MCYGATCPTCSKQAWKGCGSHLSTVFSGVPEDKWCVCEPKVDVNGTSYPPQAASGGVSMPSWMKSWTGTGSAAQKE</sequence>
<gene>
    <name evidence="1" type="ORF">B0T17DRAFT_283957</name>
</gene>
<dbReference type="PANTHER" id="PTHR34724:SF2">
    <property type="entry name" value="OS12G0596101 PROTEIN"/>
    <property type="match status" value="1"/>
</dbReference>
<dbReference type="EMBL" id="JAULSR010000004">
    <property type="protein sequence ID" value="KAK0621311.1"/>
    <property type="molecule type" value="Genomic_DNA"/>
</dbReference>
<accession>A0AA39WTJ7</accession>
<dbReference type="PANTHER" id="PTHR34724">
    <property type="entry name" value="OS12G0596101 PROTEIN"/>
    <property type="match status" value="1"/>
</dbReference>
<keyword evidence="2" id="KW-1185">Reference proteome</keyword>
<comment type="caution">
    <text evidence="1">The sequence shown here is derived from an EMBL/GenBank/DDBJ whole genome shotgun (WGS) entry which is preliminary data.</text>
</comment>